<gene>
    <name evidence="1" type="ORF">GSPATT00000860001</name>
</gene>
<organism evidence="1 2">
    <name type="scientific">Paramecium tetraurelia</name>
    <dbReference type="NCBI Taxonomy" id="5888"/>
    <lineage>
        <taxon>Eukaryota</taxon>
        <taxon>Sar</taxon>
        <taxon>Alveolata</taxon>
        <taxon>Ciliophora</taxon>
        <taxon>Intramacronucleata</taxon>
        <taxon>Oligohymenophorea</taxon>
        <taxon>Peniculida</taxon>
        <taxon>Parameciidae</taxon>
        <taxon>Paramecium</taxon>
    </lineage>
</organism>
<sequence length="149" mass="17566">MKGQCNQELKKIESMLESRIHLEQAGQQVCSQNSNTIFLLKNFLVKIGDSFQKYFNLIQILESKFTLQMITLSFKANYLITCVTLKMKNINRRLTIMMSHSDDKQYAELFIQRLIKILSKLLLKYSFFVNKCQSPNLKCEYAIIKKMDY</sequence>
<evidence type="ECO:0000313" key="2">
    <source>
        <dbReference type="Proteomes" id="UP000000600"/>
    </source>
</evidence>
<dbReference type="EMBL" id="CT868096">
    <property type="protein sequence ID" value="CAK71148.1"/>
    <property type="molecule type" value="Genomic_DNA"/>
</dbReference>
<evidence type="ECO:0000313" key="1">
    <source>
        <dbReference type="EMBL" id="CAK71148.1"/>
    </source>
</evidence>
<accession>A0CK31</accession>
<proteinExistence type="predicted"/>
<protein>
    <submittedName>
        <fullName evidence="1">Uncharacterized protein</fullName>
    </submittedName>
</protein>
<dbReference type="Proteomes" id="UP000000600">
    <property type="component" value="Unassembled WGS sequence"/>
</dbReference>
<dbReference type="KEGG" id="ptm:GSPATT00000860001"/>
<name>A0CK31_PARTE</name>
<dbReference type="AlphaFoldDB" id="A0CK31"/>
<dbReference type="InParanoid" id="A0CK31"/>
<dbReference type="RefSeq" id="XP_001438545.1">
    <property type="nucleotide sequence ID" value="XM_001438508.1"/>
</dbReference>
<keyword evidence="2" id="KW-1185">Reference proteome</keyword>
<dbReference type="GeneID" id="5024330"/>
<reference evidence="1 2" key="1">
    <citation type="journal article" date="2006" name="Nature">
        <title>Global trends of whole-genome duplications revealed by the ciliate Paramecium tetraurelia.</title>
        <authorList>
            <consortium name="Genoscope"/>
            <person name="Aury J.-M."/>
            <person name="Jaillon O."/>
            <person name="Duret L."/>
            <person name="Noel B."/>
            <person name="Jubin C."/>
            <person name="Porcel B.M."/>
            <person name="Segurens B."/>
            <person name="Daubin V."/>
            <person name="Anthouard V."/>
            <person name="Aiach N."/>
            <person name="Arnaiz O."/>
            <person name="Billaut A."/>
            <person name="Beisson J."/>
            <person name="Blanc I."/>
            <person name="Bouhouche K."/>
            <person name="Camara F."/>
            <person name="Duharcourt S."/>
            <person name="Guigo R."/>
            <person name="Gogendeau D."/>
            <person name="Katinka M."/>
            <person name="Keller A.-M."/>
            <person name="Kissmehl R."/>
            <person name="Klotz C."/>
            <person name="Koll F."/>
            <person name="Le Moue A."/>
            <person name="Lepere C."/>
            <person name="Malinsky S."/>
            <person name="Nowacki M."/>
            <person name="Nowak J.K."/>
            <person name="Plattner H."/>
            <person name="Poulain J."/>
            <person name="Ruiz F."/>
            <person name="Serrano V."/>
            <person name="Zagulski M."/>
            <person name="Dessen P."/>
            <person name="Betermier M."/>
            <person name="Weissenbach J."/>
            <person name="Scarpelli C."/>
            <person name="Schachter V."/>
            <person name="Sperling L."/>
            <person name="Meyer E."/>
            <person name="Cohen J."/>
            <person name="Wincker P."/>
        </authorList>
    </citation>
    <scope>NUCLEOTIDE SEQUENCE [LARGE SCALE GENOMIC DNA]</scope>
    <source>
        <strain evidence="1 2">Stock d4-2</strain>
    </source>
</reference>
<dbReference type="HOGENOM" id="CLU_1753240_0_0_1"/>